<proteinExistence type="predicted"/>
<reference evidence="2 3" key="1">
    <citation type="submission" date="2024-09" db="EMBL/GenBank/DDBJ databases">
        <authorList>
            <person name="Sun Q."/>
            <person name="Mori K."/>
        </authorList>
    </citation>
    <scope>NUCLEOTIDE SEQUENCE [LARGE SCALE GENOMIC DNA]</scope>
    <source>
        <strain evidence="2 3">JCM 9767</strain>
    </source>
</reference>
<protein>
    <submittedName>
        <fullName evidence="2">Transferase</fullName>
    </submittedName>
</protein>
<sequence>MTAERTVSSPGVTPRDHGFPSPVSVVPPRGADTGPRLPAAPPRTASPLPLLVADGAALLPAALVLSGAQRHPLLVALLIAVSLLLRPRETRPPVPGLLEELPAVCGRVAVAWAAGAVLWAAYRPQDALFGGTELTGLGVQAAAACALRAVVHGRRRA</sequence>
<evidence type="ECO:0000256" key="1">
    <source>
        <dbReference type="SAM" id="MobiDB-lite"/>
    </source>
</evidence>
<dbReference type="GO" id="GO:0016740">
    <property type="term" value="F:transferase activity"/>
    <property type="evidence" value="ECO:0007669"/>
    <property type="project" value="UniProtKB-KW"/>
</dbReference>
<dbReference type="EMBL" id="JBHMDI010000119">
    <property type="protein sequence ID" value="MFB9351455.1"/>
    <property type="molecule type" value="Genomic_DNA"/>
</dbReference>
<organism evidence="2 3">
    <name type="scientific">Streptomyces heliomycini</name>
    <dbReference type="NCBI Taxonomy" id="284032"/>
    <lineage>
        <taxon>Bacteria</taxon>
        <taxon>Bacillati</taxon>
        <taxon>Actinomycetota</taxon>
        <taxon>Actinomycetes</taxon>
        <taxon>Kitasatosporales</taxon>
        <taxon>Streptomycetaceae</taxon>
        <taxon>Streptomyces</taxon>
    </lineage>
</organism>
<dbReference type="Proteomes" id="UP001589753">
    <property type="component" value="Unassembled WGS sequence"/>
</dbReference>
<accession>A0ABV5LH03</accession>
<feature type="region of interest" description="Disordered" evidence="1">
    <location>
        <begin position="1"/>
        <end position="42"/>
    </location>
</feature>
<evidence type="ECO:0000313" key="3">
    <source>
        <dbReference type="Proteomes" id="UP001589753"/>
    </source>
</evidence>
<evidence type="ECO:0000313" key="2">
    <source>
        <dbReference type="EMBL" id="MFB9351455.1"/>
    </source>
</evidence>
<keyword evidence="2" id="KW-0808">Transferase</keyword>
<comment type="caution">
    <text evidence="2">The sequence shown here is derived from an EMBL/GenBank/DDBJ whole genome shotgun (WGS) entry which is preliminary data.</text>
</comment>
<keyword evidence="3" id="KW-1185">Reference proteome</keyword>
<gene>
    <name evidence="2" type="ORF">ACFFUA_29165</name>
</gene>
<feature type="non-terminal residue" evidence="2">
    <location>
        <position position="157"/>
    </location>
</feature>
<feature type="compositionally biased region" description="Polar residues" evidence="1">
    <location>
        <begin position="1"/>
        <end position="11"/>
    </location>
</feature>
<name>A0ABV5LH03_9ACTN</name>